<dbReference type="InterPro" id="IPR016181">
    <property type="entry name" value="Acyl_CoA_acyltransferase"/>
</dbReference>
<evidence type="ECO:0000313" key="2">
    <source>
        <dbReference type="EMBL" id="MBB3890917.1"/>
    </source>
</evidence>
<dbReference type="GO" id="GO:0016747">
    <property type="term" value="F:acyltransferase activity, transferring groups other than amino-acyl groups"/>
    <property type="evidence" value="ECO:0007669"/>
    <property type="project" value="InterPro"/>
</dbReference>
<sequence>MSLAIVRASAGDAALLQNLLQLYTHDFSEFWAGTARGELGADGRFTDYPLEPYFARPGWSAWLLKASEAPAGFALINDEAHSGLPTRRSMAEFFVVRKHRGQGAGRAAAQALIADEPGRWEIAVARANTGALAFWRKVAGACAAGPIEELDILSPDWDGPVLRFTAR</sequence>
<dbReference type="EMBL" id="JACIDK010000002">
    <property type="protein sequence ID" value="MBB3890917.1"/>
    <property type="molecule type" value="Genomic_DNA"/>
</dbReference>
<dbReference type="SUPFAM" id="SSF55729">
    <property type="entry name" value="Acyl-CoA N-acyltransferases (Nat)"/>
    <property type="match status" value="1"/>
</dbReference>
<gene>
    <name evidence="2" type="ORF">GGQ61_001634</name>
</gene>
<keyword evidence="3" id="KW-1185">Reference proteome</keyword>
<dbReference type="PROSITE" id="PS51186">
    <property type="entry name" value="GNAT"/>
    <property type="match status" value="1"/>
</dbReference>
<dbReference type="RefSeq" id="WP_183771386.1">
    <property type="nucleotide sequence ID" value="NZ_JACIDK010000002.1"/>
</dbReference>
<evidence type="ECO:0000259" key="1">
    <source>
        <dbReference type="PROSITE" id="PS51186"/>
    </source>
</evidence>
<comment type="caution">
    <text evidence="2">The sequence shown here is derived from an EMBL/GenBank/DDBJ whole genome shotgun (WGS) entry which is preliminary data.</text>
</comment>
<keyword evidence="2" id="KW-0808">Transferase</keyword>
<dbReference type="Pfam" id="PF00583">
    <property type="entry name" value="Acetyltransf_1"/>
    <property type="match status" value="1"/>
</dbReference>
<organism evidence="2 3">
    <name type="scientific">Phenylobacterium haematophilum</name>
    <dbReference type="NCBI Taxonomy" id="98513"/>
    <lineage>
        <taxon>Bacteria</taxon>
        <taxon>Pseudomonadati</taxon>
        <taxon>Pseudomonadota</taxon>
        <taxon>Alphaproteobacteria</taxon>
        <taxon>Caulobacterales</taxon>
        <taxon>Caulobacteraceae</taxon>
        <taxon>Phenylobacterium</taxon>
    </lineage>
</organism>
<dbReference type="AlphaFoldDB" id="A0A840A0N3"/>
<protein>
    <submittedName>
        <fullName evidence="2">Putative acetyltransferase</fullName>
    </submittedName>
</protein>
<evidence type="ECO:0000313" key="3">
    <source>
        <dbReference type="Proteomes" id="UP000530564"/>
    </source>
</evidence>
<name>A0A840A0N3_9CAUL</name>
<dbReference type="InterPro" id="IPR000182">
    <property type="entry name" value="GNAT_dom"/>
</dbReference>
<accession>A0A840A0N3</accession>
<reference evidence="2 3" key="1">
    <citation type="submission" date="2020-08" db="EMBL/GenBank/DDBJ databases">
        <title>Genomic Encyclopedia of Type Strains, Phase IV (KMG-IV): sequencing the most valuable type-strain genomes for metagenomic binning, comparative biology and taxonomic classification.</title>
        <authorList>
            <person name="Goeker M."/>
        </authorList>
    </citation>
    <scope>NUCLEOTIDE SEQUENCE [LARGE SCALE GENOMIC DNA]</scope>
    <source>
        <strain evidence="2 3">DSM 21793</strain>
    </source>
</reference>
<proteinExistence type="predicted"/>
<dbReference type="Gene3D" id="3.40.630.30">
    <property type="match status" value="1"/>
</dbReference>
<feature type="domain" description="N-acetyltransferase" evidence="1">
    <location>
        <begin position="3"/>
        <end position="158"/>
    </location>
</feature>
<dbReference type="Proteomes" id="UP000530564">
    <property type="component" value="Unassembled WGS sequence"/>
</dbReference>